<protein>
    <submittedName>
        <fullName evidence="2">Uncharacterized protein</fullName>
    </submittedName>
</protein>
<dbReference type="OrthoDB" id="1041391at2"/>
<feature type="signal peptide" evidence="1">
    <location>
        <begin position="1"/>
        <end position="23"/>
    </location>
</feature>
<dbReference type="Proteomes" id="UP000244450">
    <property type="component" value="Unassembled WGS sequence"/>
</dbReference>
<name>A0A2T7BLK8_9BACT</name>
<dbReference type="EMBL" id="QCYK01000001">
    <property type="protein sequence ID" value="PUZ28565.1"/>
    <property type="molecule type" value="Genomic_DNA"/>
</dbReference>
<comment type="caution">
    <text evidence="2">The sequence shown here is derived from an EMBL/GenBank/DDBJ whole genome shotgun (WGS) entry which is preliminary data.</text>
</comment>
<evidence type="ECO:0000256" key="1">
    <source>
        <dbReference type="SAM" id="SignalP"/>
    </source>
</evidence>
<proteinExistence type="predicted"/>
<keyword evidence="1" id="KW-0732">Signal</keyword>
<feature type="chain" id="PRO_5015551602" evidence="1">
    <location>
        <begin position="24"/>
        <end position="358"/>
    </location>
</feature>
<dbReference type="RefSeq" id="WP_108685204.1">
    <property type="nucleotide sequence ID" value="NZ_QCYK01000001.1"/>
</dbReference>
<evidence type="ECO:0000313" key="3">
    <source>
        <dbReference type="Proteomes" id="UP000244450"/>
    </source>
</evidence>
<accession>A0A2T7BLK8</accession>
<dbReference type="AlphaFoldDB" id="A0A2T7BLK8"/>
<gene>
    <name evidence="2" type="ORF">DCC81_03530</name>
</gene>
<reference evidence="2 3" key="1">
    <citation type="submission" date="2018-04" db="EMBL/GenBank/DDBJ databases">
        <title>Chitinophaga fuyangensis sp. nov., isolated from soil in a chemical factory.</title>
        <authorList>
            <person name="Chen K."/>
        </authorList>
    </citation>
    <scope>NUCLEOTIDE SEQUENCE [LARGE SCALE GENOMIC DNA]</scope>
    <source>
        <strain evidence="2 3">LY-1</strain>
    </source>
</reference>
<evidence type="ECO:0000313" key="2">
    <source>
        <dbReference type="EMBL" id="PUZ28565.1"/>
    </source>
</evidence>
<organism evidence="2 3">
    <name type="scientific">Chitinophaga parva</name>
    <dbReference type="NCBI Taxonomy" id="2169414"/>
    <lineage>
        <taxon>Bacteria</taxon>
        <taxon>Pseudomonadati</taxon>
        <taxon>Bacteroidota</taxon>
        <taxon>Chitinophagia</taxon>
        <taxon>Chitinophagales</taxon>
        <taxon>Chitinophagaceae</taxon>
        <taxon>Chitinophaga</taxon>
    </lineage>
</organism>
<keyword evidence="3" id="KW-1185">Reference proteome</keyword>
<sequence length="358" mass="40741">MRPRIPFLLPLLLALTLKHPGFAQGSAVHEYYDSAYDSLASLITKPDAESFKKAVFITENAFTLGGMRYEKFNSHIGMLAAVIKAWMTANPVKNYHYSDSNNFEKNFAIYRFLKDTIHLIGKDGQAYNLLPYTYDFTDYTGSKDWGYMFVTKLLATKSGNCHSLPYLYKILADEIGASCWLALAPNHIYIQNRCKKIGWYNTELTSGCFPIDAWIMASGYLPLQAVQSGIYMDTLGSQQSIGLCILDLAKGYEHKTHNYTDGFILKACDLSLKYFPLNVQAMLLKAETLKHVYEEQKAHGLPLAKKTFTEMEAIYMRLLDLGYREMPDQMYVQWLQSVTRERDKYANKLISGATQGNN</sequence>